<dbReference type="Proteomes" id="UP000838878">
    <property type="component" value="Chromosome 7"/>
</dbReference>
<dbReference type="EMBL" id="OV170227">
    <property type="protein sequence ID" value="CAH0728554.1"/>
    <property type="molecule type" value="Genomic_DNA"/>
</dbReference>
<evidence type="ECO:0000313" key="2">
    <source>
        <dbReference type="Proteomes" id="UP000838878"/>
    </source>
</evidence>
<dbReference type="OrthoDB" id="7357465at2759"/>
<evidence type="ECO:0000313" key="1">
    <source>
        <dbReference type="EMBL" id="CAH0728554.1"/>
    </source>
</evidence>
<proteinExistence type="predicted"/>
<organism evidence="1 2">
    <name type="scientific">Brenthis ino</name>
    <name type="common">lesser marbled fritillary</name>
    <dbReference type="NCBI Taxonomy" id="405034"/>
    <lineage>
        <taxon>Eukaryota</taxon>
        <taxon>Metazoa</taxon>
        <taxon>Ecdysozoa</taxon>
        <taxon>Arthropoda</taxon>
        <taxon>Hexapoda</taxon>
        <taxon>Insecta</taxon>
        <taxon>Pterygota</taxon>
        <taxon>Neoptera</taxon>
        <taxon>Endopterygota</taxon>
        <taxon>Lepidoptera</taxon>
        <taxon>Glossata</taxon>
        <taxon>Ditrysia</taxon>
        <taxon>Papilionoidea</taxon>
        <taxon>Nymphalidae</taxon>
        <taxon>Heliconiinae</taxon>
        <taxon>Argynnini</taxon>
        <taxon>Brenthis</taxon>
    </lineage>
</organism>
<dbReference type="AlphaFoldDB" id="A0A8J9V1F0"/>
<feature type="non-terminal residue" evidence="1">
    <location>
        <position position="686"/>
    </location>
</feature>
<keyword evidence="2" id="KW-1185">Reference proteome</keyword>
<gene>
    <name evidence="1" type="ORF">BINO364_LOCUS13759</name>
</gene>
<sequence>MCVLLLNGMQKEDLDVSMLNKLHRHKVNIGDMNNEELLRGCTTIRALENQNNSFEATTVTNKENLNRENIDNVTMKNYDGSTANIKKESTTRDIIQYNDGQPEMQSVLKFWQEKVGIKVNMSNNTSRLEHNIDESLLKNEQKNKRNVESNTNYKETDTIQKILANLVVQRHEDNSVQSTTARESINGRKQYYYFPPTFYDNYRYSEYNDHKSPSSSNRVKQIDPYVGMRQIMEDSIDMSKVTAERNKSNVNLNDMLTVFNTFKSYYPVMANIKNNKMKNPVQDLHLSTEAITEKIFTTTAKITAPKIPQNMIKEIAISVKDMILSELRKEFIIITTTIPTTVATTSTEKETEYITTTSKTNHNIAETILKKITDLFKEIKSLKKNTLILSDDNNPENKPAKGKIETQWPPSLNNMGLSEQIFNNFGFNQYTNQKPPPMFKFSPQVHKYRSYGDPKPVHRVVKPAHLITVQTNNMEIPPLGIPIDVPENPINQNIIVTTTSYRIGPSRIESNLKFESSLGIEDYILKQKPLTNPFIDTPEYYSNFQPDYPNGGQLPLNKNSRTNYNANYKIKTPVNFKKPNNFHRAKTLIPFHEKLENDNSYIDMSGPRQHTGRIDCCNERYSYSKQMIECCNKKIASRQQMSLSNVKKQAPDDTHFNNFLKSQQKVTDMLERILATKNRVQGVEIA</sequence>
<reference evidence="1" key="1">
    <citation type="submission" date="2021-12" db="EMBL/GenBank/DDBJ databases">
        <authorList>
            <person name="Martin H S."/>
        </authorList>
    </citation>
    <scope>NUCLEOTIDE SEQUENCE</scope>
</reference>
<name>A0A8J9V1F0_9NEOP</name>
<protein>
    <submittedName>
        <fullName evidence="1">Uncharacterized protein</fullName>
    </submittedName>
</protein>
<accession>A0A8J9V1F0</accession>